<feature type="domain" description="DH" evidence="2">
    <location>
        <begin position="236"/>
        <end position="378"/>
    </location>
</feature>
<dbReference type="InterPro" id="IPR051092">
    <property type="entry name" value="FYVE_RhoGEF_PH"/>
</dbReference>
<gene>
    <name evidence="3" type="ORF">ED733_008676</name>
</gene>
<accession>A0A5C6GMX7</accession>
<dbReference type="Gene3D" id="1.20.900.10">
    <property type="entry name" value="Dbl homology (DH) domain"/>
    <property type="match status" value="1"/>
</dbReference>
<comment type="caution">
    <text evidence="3">The sequence shown here is derived from an EMBL/GenBank/DDBJ whole genome shotgun (WGS) entry which is preliminary data.</text>
</comment>
<sequence>MAIAVSTFYAPRASVDGFQSANPTSPIVGKHTSSFKFPLFSTYAGQVYDGLSHKRRQFRSLLAKDGIESQTWDSQRVLPKHVVQVPPVPNSQVTDTQVIEIGKDIRPQSPFRKWMISIQKRNRYNPPMSRPSSRNLPDWLWDTEDDDNTPPPNYSARAKSSSSSSFKFVSAVRSASISLTGFSTITRSRANTAISKCASQADHTTDLPTMGSRQSEDIAIDRSTPLSPAALDRALKRRRILEELVHTEQDYINDIRLLSNVYVTMLVSLPSTYPGLRKSVNLNLSEILQLHEEYLSELQRVVLYSEYKETEDSRSAIGTGRQLLQERTNTSSRATGINIHRGRLITDASEVGTEPQVIVEVSKIFERKMSRFFIYKEYGAKYEMMIQEAASVYDTLPDWDWNQRGLEALSALLSTRSCAQYSTNRAATMKDLLVKNMPVPFNIWRTSKIYASCRLSERTHGS</sequence>
<dbReference type="SUPFAM" id="SSF48065">
    <property type="entry name" value="DBL homology domain (DH-domain)"/>
    <property type="match status" value="1"/>
</dbReference>
<dbReference type="GO" id="GO:0005085">
    <property type="term" value="F:guanyl-nucleotide exchange factor activity"/>
    <property type="evidence" value="ECO:0007669"/>
    <property type="project" value="InterPro"/>
</dbReference>
<organism evidence="3 4">
    <name type="scientific">Metarhizium rileyi (strain RCEF 4871)</name>
    <name type="common">Nomuraea rileyi</name>
    <dbReference type="NCBI Taxonomy" id="1649241"/>
    <lineage>
        <taxon>Eukaryota</taxon>
        <taxon>Fungi</taxon>
        <taxon>Dikarya</taxon>
        <taxon>Ascomycota</taxon>
        <taxon>Pezizomycotina</taxon>
        <taxon>Sordariomycetes</taxon>
        <taxon>Hypocreomycetidae</taxon>
        <taxon>Hypocreales</taxon>
        <taxon>Clavicipitaceae</taxon>
        <taxon>Metarhizium</taxon>
    </lineage>
</organism>
<dbReference type="PROSITE" id="PS50010">
    <property type="entry name" value="DH_2"/>
    <property type="match status" value="1"/>
</dbReference>
<evidence type="ECO:0000259" key="2">
    <source>
        <dbReference type="PROSITE" id="PS50010"/>
    </source>
</evidence>
<dbReference type="Pfam" id="PF00621">
    <property type="entry name" value="RhoGEF"/>
    <property type="match status" value="1"/>
</dbReference>
<reference evidence="4" key="1">
    <citation type="submission" date="2018-12" db="EMBL/GenBank/DDBJ databases">
        <title>The complete genome of Metarhizium rileyi, a key fungal pathogen of Lepidoptera.</title>
        <authorList>
            <person name="Binneck E."/>
            <person name="Lastra C.C.L."/>
            <person name="Sosa-Gomez D.R."/>
        </authorList>
    </citation>
    <scope>NUCLEOTIDE SEQUENCE [LARGE SCALE GENOMIC DNA]</scope>
    <source>
        <strain evidence="4">Cep018-CH2</strain>
    </source>
</reference>
<proteinExistence type="predicted"/>
<evidence type="ECO:0000313" key="3">
    <source>
        <dbReference type="EMBL" id="TWU78368.1"/>
    </source>
</evidence>
<feature type="region of interest" description="Disordered" evidence="1">
    <location>
        <begin position="123"/>
        <end position="160"/>
    </location>
</feature>
<dbReference type="InterPro" id="IPR035899">
    <property type="entry name" value="DBL_dom_sf"/>
</dbReference>
<dbReference type="InterPro" id="IPR000219">
    <property type="entry name" value="DH_dom"/>
</dbReference>
<evidence type="ECO:0000256" key="1">
    <source>
        <dbReference type="SAM" id="MobiDB-lite"/>
    </source>
</evidence>
<name>A0A5C6GMX7_METRR</name>
<dbReference type="AlphaFoldDB" id="A0A5C6GMX7"/>
<dbReference type="GO" id="GO:0005737">
    <property type="term" value="C:cytoplasm"/>
    <property type="evidence" value="ECO:0007669"/>
    <property type="project" value="TreeGrafter"/>
</dbReference>
<evidence type="ECO:0000313" key="4">
    <source>
        <dbReference type="Proteomes" id="UP000317257"/>
    </source>
</evidence>
<protein>
    <recommendedName>
        <fullName evidence="2">DH domain-containing protein</fullName>
    </recommendedName>
</protein>
<dbReference type="PANTHER" id="PTHR12673">
    <property type="entry name" value="FACIOGENITAL DYSPLASIA PROTEIN"/>
    <property type="match status" value="1"/>
</dbReference>
<dbReference type="PANTHER" id="PTHR12673:SF159">
    <property type="entry name" value="LD03170P"/>
    <property type="match status" value="1"/>
</dbReference>
<dbReference type="EMBL" id="SBHS01000002">
    <property type="protein sequence ID" value="TWU78368.1"/>
    <property type="molecule type" value="Genomic_DNA"/>
</dbReference>
<dbReference type="Proteomes" id="UP000317257">
    <property type="component" value="Unassembled WGS sequence"/>
</dbReference>